<dbReference type="GO" id="GO:0008277">
    <property type="term" value="P:regulation of G protein-coupled receptor signaling pathway"/>
    <property type="evidence" value="ECO:0007669"/>
    <property type="project" value="InterPro"/>
</dbReference>
<evidence type="ECO:0000256" key="10">
    <source>
        <dbReference type="ARBA" id="ARBA00023170"/>
    </source>
</evidence>
<feature type="transmembrane region" description="Helical" evidence="14">
    <location>
        <begin position="104"/>
        <end position="125"/>
    </location>
</feature>
<keyword evidence="9" id="KW-1015">Disulfide bond</keyword>
<dbReference type="GO" id="GO:0005886">
    <property type="term" value="C:plasma membrane"/>
    <property type="evidence" value="ECO:0007669"/>
    <property type="project" value="UniProtKB-SubCell"/>
</dbReference>
<dbReference type="EMBL" id="KB030575">
    <property type="protein sequence ID" value="ELK14376.1"/>
    <property type="molecule type" value="Genomic_DNA"/>
</dbReference>
<protein>
    <recommendedName>
        <fullName evidence="11">Receptor activity-modifying protein 1</fullName>
    </recommendedName>
</protein>
<dbReference type="InParanoid" id="L5KTX1"/>
<dbReference type="GO" id="GO:0006886">
    <property type="term" value="P:intracellular protein transport"/>
    <property type="evidence" value="ECO:0007669"/>
    <property type="project" value="InterPro"/>
</dbReference>
<dbReference type="PANTHER" id="PTHR14076:SF3">
    <property type="entry name" value="RECEPTOR ACTIVITY-MODIFYING PROTEIN 1"/>
    <property type="match status" value="1"/>
</dbReference>
<evidence type="ECO:0000256" key="13">
    <source>
        <dbReference type="ARBA" id="ARBA00049674"/>
    </source>
</evidence>
<dbReference type="FunFam" id="1.10.150.510:FF:000002">
    <property type="entry name" value="Receptor activity-modifying protein 1"/>
    <property type="match status" value="1"/>
</dbReference>
<dbReference type="GO" id="GO:0031623">
    <property type="term" value="P:receptor internalization"/>
    <property type="evidence" value="ECO:0007669"/>
    <property type="project" value="TreeGrafter"/>
</dbReference>
<comment type="function">
    <text evidence="12">Accessory protein that interacts with and modulates the function of G-protein coupled receptors including calcitonin gene-related peptide type 1 receptor (CALCRL) and calcitonin receptor (CALCR). Required for the transport of CALCRL to the plasma membrane. Together with CALCRL, form the receptor complex for the calcitonin gene-related peptides CGRP1/CALCA and CGRP2/CALCB. Together with CALCR, form the AMYR1 receptor complex for amylin/IAPP and CGRP1/CALCA.</text>
</comment>
<evidence type="ECO:0000256" key="8">
    <source>
        <dbReference type="ARBA" id="ARBA00023136"/>
    </source>
</evidence>
<comment type="similarity">
    <text evidence="2">Belongs to the RAMP family.</text>
</comment>
<evidence type="ECO:0000256" key="9">
    <source>
        <dbReference type="ARBA" id="ARBA00023157"/>
    </source>
</evidence>
<dbReference type="GO" id="GO:0015026">
    <property type="term" value="F:coreceptor activity"/>
    <property type="evidence" value="ECO:0007669"/>
    <property type="project" value="InterPro"/>
</dbReference>
<dbReference type="Pfam" id="PF04901">
    <property type="entry name" value="RAMP"/>
    <property type="match status" value="1"/>
</dbReference>
<reference evidence="16" key="1">
    <citation type="journal article" date="2013" name="Science">
        <title>Comparative analysis of bat genomes provides insight into the evolution of flight and immunity.</title>
        <authorList>
            <person name="Zhang G."/>
            <person name="Cowled C."/>
            <person name="Shi Z."/>
            <person name="Huang Z."/>
            <person name="Bishop-Lilly K.A."/>
            <person name="Fang X."/>
            <person name="Wynne J.W."/>
            <person name="Xiong Z."/>
            <person name="Baker M.L."/>
            <person name="Zhao W."/>
            <person name="Tachedjian M."/>
            <person name="Zhu Y."/>
            <person name="Zhou P."/>
            <person name="Jiang X."/>
            <person name="Ng J."/>
            <person name="Yang L."/>
            <person name="Wu L."/>
            <person name="Xiao J."/>
            <person name="Feng Y."/>
            <person name="Chen Y."/>
            <person name="Sun X."/>
            <person name="Zhang Y."/>
            <person name="Marsh G.A."/>
            <person name="Crameri G."/>
            <person name="Broder C.C."/>
            <person name="Frey K.G."/>
            <person name="Wang L.F."/>
            <person name="Wang J."/>
        </authorList>
    </citation>
    <scope>NUCLEOTIDE SEQUENCE [LARGE SCALE GENOMIC DNA]</scope>
</reference>
<keyword evidence="3" id="KW-0813">Transport</keyword>
<name>L5KTX1_PTEAL</name>
<dbReference type="STRING" id="9402.L5KTX1"/>
<dbReference type="GO" id="GO:0032870">
    <property type="term" value="P:cellular response to hormone stimulus"/>
    <property type="evidence" value="ECO:0007669"/>
    <property type="project" value="TreeGrafter"/>
</dbReference>
<dbReference type="GO" id="GO:0007186">
    <property type="term" value="P:G protein-coupled receptor signaling pathway"/>
    <property type="evidence" value="ECO:0007669"/>
    <property type="project" value="TreeGrafter"/>
</dbReference>
<organism evidence="15 16">
    <name type="scientific">Pteropus alecto</name>
    <name type="common">Black flying fox</name>
    <dbReference type="NCBI Taxonomy" id="9402"/>
    <lineage>
        <taxon>Eukaryota</taxon>
        <taxon>Metazoa</taxon>
        <taxon>Chordata</taxon>
        <taxon>Craniata</taxon>
        <taxon>Vertebrata</taxon>
        <taxon>Euteleostomi</taxon>
        <taxon>Mammalia</taxon>
        <taxon>Eutheria</taxon>
        <taxon>Laurasiatheria</taxon>
        <taxon>Chiroptera</taxon>
        <taxon>Yinpterochiroptera</taxon>
        <taxon>Pteropodoidea</taxon>
        <taxon>Pteropodidae</taxon>
        <taxon>Pteropodinae</taxon>
        <taxon>Pteropus</taxon>
    </lineage>
</organism>
<comment type="subcellular location">
    <subcellularLocation>
        <location evidence="1">Cell membrane</location>
        <topology evidence="1">Single-pass type I membrane protein</topology>
    </subcellularLocation>
</comment>
<keyword evidence="16" id="KW-1185">Reference proteome</keyword>
<accession>L5KTX1</accession>
<dbReference type="AlphaFoldDB" id="L5KTX1"/>
<dbReference type="GO" id="GO:0043235">
    <property type="term" value="C:receptor complex"/>
    <property type="evidence" value="ECO:0007669"/>
    <property type="project" value="TreeGrafter"/>
</dbReference>
<evidence type="ECO:0000256" key="5">
    <source>
        <dbReference type="ARBA" id="ARBA00022692"/>
    </source>
</evidence>
<comment type="subunit">
    <text evidence="13">Heterodimer of CALCRL and RAMP1; the interaction induces allosteric modulation of CALCRL function and CGRP1/CALCA and CGRP2/CALCB ligand specificity. Heterodimer of CALCR and RAMP1; interaction forms the AMYR1 receptor complex for amylin/IAPP and CGRP1/CALCA ligands.</text>
</comment>
<evidence type="ECO:0000256" key="3">
    <source>
        <dbReference type="ARBA" id="ARBA00022448"/>
    </source>
</evidence>
<keyword evidence="10 15" id="KW-0675">Receptor</keyword>
<evidence type="ECO:0000256" key="2">
    <source>
        <dbReference type="ARBA" id="ARBA00007087"/>
    </source>
</evidence>
<gene>
    <name evidence="15" type="ORF">PAL_GLEAN10006425</name>
</gene>
<evidence type="ECO:0000256" key="4">
    <source>
        <dbReference type="ARBA" id="ARBA00022475"/>
    </source>
</evidence>
<dbReference type="GO" id="GO:0006816">
    <property type="term" value="P:calcium ion transport"/>
    <property type="evidence" value="ECO:0007669"/>
    <property type="project" value="TreeGrafter"/>
</dbReference>
<dbReference type="Gene3D" id="1.10.150.510">
    <property type="entry name" value="Receptor activity modifying family"/>
    <property type="match status" value="1"/>
</dbReference>
<evidence type="ECO:0000256" key="7">
    <source>
        <dbReference type="ARBA" id="ARBA00022989"/>
    </source>
</evidence>
<evidence type="ECO:0000256" key="6">
    <source>
        <dbReference type="ARBA" id="ARBA00022729"/>
    </source>
</evidence>
<evidence type="ECO:0000313" key="16">
    <source>
        <dbReference type="Proteomes" id="UP000010552"/>
    </source>
</evidence>
<dbReference type="InterPro" id="IPR006985">
    <property type="entry name" value="RAMP"/>
</dbReference>
<dbReference type="GO" id="GO:0072659">
    <property type="term" value="P:protein localization to plasma membrane"/>
    <property type="evidence" value="ECO:0007669"/>
    <property type="project" value="TreeGrafter"/>
</dbReference>
<dbReference type="GO" id="GO:0009986">
    <property type="term" value="C:cell surface"/>
    <property type="evidence" value="ECO:0007669"/>
    <property type="project" value="TreeGrafter"/>
</dbReference>
<evidence type="ECO:0000256" key="11">
    <source>
        <dbReference type="ARBA" id="ARBA00041071"/>
    </source>
</evidence>
<proteinExistence type="inferred from homology"/>
<evidence type="ECO:0000256" key="12">
    <source>
        <dbReference type="ARBA" id="ARBA00049570"/>
    </source>
</evidence>
<sequence>VIAVHLPFVATACQDADHGALLQELCLSQFRVDMEAIERTLWCDWNTTIERYRELADCTRYVIEELGCYWPSTEVDKFFIAVHQHYFRSCPVSGRAARDPPSSILCLFTVPPTLATLLVTALVVWGSKRRGGLV</sequence>
<dbReference type="PANTHER" id="PTHR14076">
    <property type="entry name" value="RECEPTOR ACTIVITY MODIFYING PROTEIN RAMP"/>
    <property type="match status" value="1"/>
</dbReference>
<keyword evidence="6" id="KW-0732">Signal</keyword>
<keyword evidence="5 14" id="KW-0812">Transmembrane</keyword>
<dbReference type="Proteomes" id="UP000010552">
    <property type="component" value="Unassembled WGS sequence"/>
</dbReference>
<keyword evidence="7 14" id="KW-1133">Transmembrane helix</keyword>
<evidence type="ECO:0000256" key="14">
    <source>
        <dbReference type="SAM" id="Phobius"/>
    </source>
</evidence>
<feature type="non-terminal residue" evidence="15">
    <location>
        <position position="1"/>
    </location>
</feature>
<evidence type="ECO:0000313" key="15">
    <source>
        <dbReference type="EMBL" id="ELK14376.1"/>
    </source>
</evidence>
<dbReference type="FunCoup" id="L5KTX1">
    <property type="interactions" value="177"/>
</dbReference>
<evidence type="ECO:0000256" key="1">
    <source>
        <dbReference type="ARBA" id="ARBA00004251"/>
    </source>
</evidence>
<keyword evidence="8 14" id="KW-0472">Membrane</keyword>
<dbReference type="eggNOG" id="ENOG502S0TC">
    <property type="taxonomic scope" value="Eukaryota"/>
</dbReference>
<keyword evidence="4" id="KW-1003">Cell membrane</keyword>
<dbReference type="InterPro" id="IPR038126">
    <property type="entry name" value="RAMP_sf"/>
</dbReference>